<organism evidence="3">
    <name type="scientific">uncultured Pleomorphomonas sp</name>
    <dbReference type="NCBI Taxonomy" id="442121"/>
    <lineage>
        <taxon>Bacteria</taxon>
        <taxon>Pseudomonadati</taxon>
        <taxon>Pseudomonadota</taxon>
        <taxon>Alphaproteobacteria</taxon>
        <taxon>Hyphomicrobiales</taxon>
        <taxon>Pleomorphomonadaceae</taxon>
        <taxon>Pleomorphomonas</taxon>
        <taxon>environmental samples</taxon>
    </lineage>
</organism>
<proteinExistence type="predicted"/>
<evidence type="ECO:0000256" key="2">
    <source>
        <dbReference type="SAM" id="SignalP"/>
    </source>
</evidence>
<feature type="compositionally biased region" description="Low complexity" evidence="1">
    <location>
        <begin position="190"/>
        <end position="203"/>
    </location>
</feature>
<evidence type="ECO:0008006" key="4">
    <source>
        <dbReference type="Google" id="ProtNLM"/>
    </source>
</evidence>
<sequence length="210" mass="21876">MGFLSGTKRTGSLRLSGAVLTIALASVLTACQSTEPTRPRSAAVAGPTVPAPPEATQPAAPAVPAAVATFSFDQIKGVPTNKQDELAKSIAKYAQQRNLRLVRRTDTTATYHVWGYLSAVGGDVGTNVTYVWDILDQSGNRVLRFSGIEITGGANDDPWESVTGSVLDTVAARTVEDVYAWINRLPQPSATGAPAAQAGLASTRPPAGTL</sequence>
<name>A0A212LNL6_9HYPH</name>
<protein>
    <recommendedName>
        <fullName evidence="4">Lipoprotein</fullName>
    </recommendedName>
</protein>
<evidence type="ECO:0000313" key="3">
    <source>
        <dbReference type="EMBL" id="SCM79100.1"/>
    </source>
</evidence>
<gene>
    <name evidence="3" type="ORF">KL86PLE_90234</name>
</gene>
<dbReference type="RefSeq" id="WP_100082642.1">
    <property type="nucleotide sequence ID" value="NZ_LT608334.1"/>
</dbReference>
<reference evidence="3" key="1">
    <citation type="submission" date="2016-08" db="EMBL/GenBank/DDBJ databases">
        <authorList>
            <person name="Seilhamer J.J."/>
        </authorList>
    </citation>
    <scope>NUCLEOTIDE SEQUENCE</scope>
    <source>
        <strain evidence="3">86</strain>
    </source>
</reference>
<dbReference type="EMBL" id="FMJD01000013">
    <property type="protein sequence ID" value="SCM79100.1"/>
    <property type="molecule type" value="Genomic_DNA"/>
</dbReference>
<accession>A0A212LNL6</accession>
<feature type="signal peptide" evidence="2">
    <location>
        <begin position="1"/>
        <end position="30"/>
    </location>
</feature>
<keyword evidence="2" id="KW-0732">Signal</keyword>
<feature type="region of interest" description="Disordered" evidence="1">
    <location>
        <begin position="190"/>
        <end position="210"/>
    </location>
</feature>
<feature type="region of interest" description="Disordered" evidence="1">
    <location>
        <begin position="35"/>
        <end position="58"/>
    </location>
</feature>
<feature type="chain" id="PRO_5012329552" description="Lipoprotein" evidence="2">
    <location>
        <begin position="31"/>
        <end position="210"/>
    </location>
</feature>
<dbReference type="AlphaFoldDB" id="A0A212LNL6"/>
<evidence type="ECO:0000256" key="1">
    <source>
        <dbReference type="SAM" id="MobiDB-lite"/>
    </source>
</evidence>